<dbReference type="GO" id="GO:0005737">
    <property type="term" value="C:cytoplasm"/>
    <property type="evidence" value="ECO:0007669"/>
    <property type="project" value="UniProtKB-SubCell"/>
</dbReference>
<feature type="domain" description="Rhodanese" evidence="9">
    <location>
        <begin position="18"/>
        <end position="134"/>
    </location>
</feature>
<dbReference type="KEGG" id="hfl:PUV54_14320"/>
<dbReference type="Gene3D" id="3.40.250.10">
    <property type="entry name" value="Rhodanese-like domain"/>
    <property type="match status" value="2"/>
</dbReference>
<dbReference type="GO" id="GO:0016784">
    <property type="term" value="F:3-mercaptopyruvate sulfurtransferase activity"/>
    <property type="evidence" value="ECO:0007669"/>
    <property type="project" value="UniProtKB-EC"/>
</dbReference>
<accession>A0AAE9ZEG5</accession>
<dbReference type="CDD" id="cd01449">
    <property type="entry name" value="TST_Repeat_2"/>
    <property type="match status" value="1"/>
</dbReference>
<dbReference type="CDD" id="cd01448">
    <property type="entry name" value="TST_Repeat_1"/>
    <property type="match status" value="1"/>
</dbReference>
<dbReference type="PANTHER" id="PTHR11364">
    <property type="entry name" value="THIOSULFATE SULFERTANSFERASE"/>
    <property type="match status" value="1"/>
</dbReference>
<keyword evidence="2" id="KW-0963">Cytoplasm</keyword>
<dbReference type="GO" id="GO:0004792">
    <property type="term" value="F:thiosulfate-cyanide sulfurtransferase activity"/>
    <property type="evidence" value="ECO:0007669"/>
    <property type="project" value="InterPro"/>
</dbReference>
<name>A0AAE9ZEG5_9PROT</name>
<gene>
    <name evidence="10" type="primary">sseA</name>
    <name evidence="10" type="ORF">PUV54_14320</name>
</gene>
<evidence type="ECO:0000256" key="1">
    <source>
        <dbReference type="ARBA" id="ARBA00004496"/>
    </source>
</evidence>
<dbReference type="EC" id="2.8.1.2" evidence="6"/>
<comment type="catalytic activity">
    <reaction evidence="5">
        <text>2-oxo-3-sulfanylpropanoate + [thioredoxin]-dithiol = [thioredoxin]-disulfide + hydrogen sulfide + pyruvate + H(+)</text>
        <dbReference type="Rhea" id="RHEA:21740"/>
        <dbReference type="Rhea" id="RHEA-COMP:10698"/>
        <dbReference type="Rhea" id="RHEA-COMP:10700"/>
        <dbReference type="ChEBI" id="CHEBI:15361"/>
        <dbReference type="ChEBI" id="CHEBI:15378"/>
        <dbReference type="ChEBI" id="CHEBI:29919"/>
        <dbReference type="ChEBI" id="CHEBI:29950"/>
        <dbReference type="ChEBI" id="CHEBI:50058"/>
        <dbReference type="ChEBI" id="CHEBI:57678"/>
        <dbReference type="EC" id="2.8.1.2"/>
    </reaction>
    <physiologicalReaction direction="left-to-right" evidence="5">
        <dbReference type="Rhea" id="RHEA:21741"/>
    </physiologicalReaction>
</comment>
<evidence type="ECO:0000259" key="9">
    <source>
        <dbReference type="PROSITE" id="PS50206"/>
    </source>
</evidence>
<sequence>MNSFGPLVSTDWLSENLGQKDLKIIDGSWRMPGQGEAIDKYRKQHIPGAVFFDIDAISDYSTDLPHMLPPSKQFEAAVGALGISDKDNIVVYDEKGLFSAARVWWTFRAMGHENIAVLDGGLPKWTREGHPLTADAINISPVNYNAVPIPKLSASHADVRKAINAKSACIIDARPAERFEGHAPEPRPGLRSGHMPGAVNIPHDRLLTETGVFRTPDEIRDIFANAGVESQKPVITSCGSGVTASILALALELIGCGAYAVYDGSWAEWGDERNDSATFPVVSDAKK</sequence>
<evidence type="ECO:0000313" key="11">
    <source>
        <dbReference type="Proteomes" id="UP001214043"/>
    </source>
</evidence>
<dbReference type="FunFam" id="3.40.250.10:FF:000015">
    <property type="entry name" value="Sulfurtransferase"/>
    <property type="match status" value="1"/>
</dbReference>
<dbReference type="RefSeq" id="WP_274492949.1">
    <property type="nucleotide sequence ID" value="NZ_CP118166.1"/>
</dbReference>
<feature type="domain" description="Rhodanese" evidence="9">
    <location>
        <begin position="164"/>
        <end position="278"/>
    </location>
</feature>
<evidence type="ECO:0000256" key="8">
    <source>
        <dbReference type="ARBA" id="ARBA00078354"/>
    </source>
</evidence>
<evidence type="ECO:0000256" key="6">
    <source>
        <dbReference type="ARBA" id="ARBA00066832"/>
    </source>
</evidence>
<evidence type="ECO:0000256" key="3">
    <source>
        <dbReference type="ARBA" id="ARBA00022679"/>
    </source>
</evidence>
<comment type="subcellular location">
    <subcellularLocation>
        <location evidence="1">Cytoplasm</location>
    </subcellularLocation>
</comment>
<dbReference type="NCBIfam" id="NF008557">
    <property type="entry name" value="PRK11493.1"/>
    <property type="match status" value="1"/>
</dbReference>
<dbReference type="SUPFAM" id="SSF52821">
    <property type="entry name" value="Rhodanese/Cell cycle control phosphatase"/>
    <property type="match status" value="2"/>
</dbReference>
<organism evidence="10 11">
    <name type="scientific">Hyphococcus flavus</name>
    <dbReference type="NCBI Taxonomy" id="1866326"/>
    <lineage>
        <taxon>Bacteria</taxon>
        <taxon>Pseudomonadati</taxon>
        <taxon>Pseudomonadota</taxon>
        <taxon>Alphaproteobacteria</taxon>
        <taxon>Parvularculales</taxon>
        <taxon>Parvularculaceae</taxon>
        <taxon>Hyphococcus</taxon>
    </lineage>
</organism>
<evidence type="ECO:0000256" key="2">
    <source>
        <dbReference type="ARBA" id="ARBA00022490"/>
    </source>
</evidence>
<dbReference type="AlphaFoldDB" id="A0AAE9ZEG5"/>
<dbReference type="PROSITE" id="PS00380">
    <property type="entry name" value="RHODANESE_1"/>
    <property type="match status" value="1"/>
</dbReference>
<dbReference type="Proteomes" id="UP001214043">
    <property type="component" value="Chromosome"/>
</dbReference>
<dbReference type="SMART" id="SM00450">
    <property type="entry name" value="RHOD"/>
    <property type="match status" value="2"/>
</dbReference>
<dbReference type="PANTHER" id="PTHR11364:SF27">
    <property type="entry name" value="SULFURTRANSFERASE"/>
    <property type="match status" value="1"/>
</dbReference>
<evidence type="ECO:0000256" key="7">
    <source>
        <dbReference type="ARBA" id="ARBA00070833"/>
    </source>
</evidence>
<keyword evidence="11" id="KW-1185">Reference proteome</keyword>
<dbReference type="FunFam" id="3.40.250.10:FF:000001">
    <property type="entry name" value="Sulfurtransferase"/>
    <property type="match status" value="1"/>
</dbReference>
<dbReference type="InterPro" id="IPR001307">
    <property type="entry name" value="Thiosulphate_STrfase_CS"/>
</dbReference>
<evidence type="ECO:0000313" key="10">
    <source>
        <dbReference type="EMBL" id="WDI31127.1"/>
    </source>
</evidence>
<reference evidence="10" key="1">
    <citation type="submission" date="2023-02" db="EMBL/GenBank/DDBJ databases">
        <title>Genome sequence of Hyphococcus flavus.</title>
        <authorList>
            <person name="Rong J.-C."/>
            <person name="Zhao Q."/>
            <person name="Yi M."/>
            <person name="Wu J.-Y."/>
        </authorList>
    </citation>
    <scope>NUCLEOTIDE SEQUENCE</scope>
    <source>
        <strain evidence="10">MCCC 1K03223</strain>
    </source>
</reference>
<keyword evidence="3 10" id="KW-0808">Transferase</keyword>
<dbReference type="Pfam" id="PF00581">
    <property type="entry name" value="Rhodanese"/>
    <property type="match status" value="2"/>
</dbReference>
<evidence type="ECO:0000256" key="4">
    <source>
        <dbReference type="ARBA" id="ARBA00022737"/>
    </source>
</evidence>
<dbReference type="EMBL" id="CP118166">
    <property type="protein sequence ID" value="WDI31127.1"/>
    <property type="molecule type" value="Genomic_DNA"/>
</dbReference>
<proteinExistence type="predicted"/>
<evidence type="ECO:0000256" key="5">
    <source>
        <dbReference type="ARBA" id="ARBA00051793"/>
    </source>
</evidence>
<keyword evidence="4" id="KW-0677">Repeat</keyword>
<protein>
    <recommendedName>
        <fullName evidence="7">3-mercaptopyruvate sulfurtransferase</fullName>
        <ecNumber evidence="6">2.8.1.2</ecNumber>
    </recommendedName>
    <alternativeName>
        <fullName evidence="8">Rhodanese-like protein</fullName>
    </alternativeName>
</protein>
<dbReference type="InterPro" id="IPR036873">
    <property type="entry name" value="Rhodanese-like_dom_sf"/>
</dbReference>
<dbReference type="InterPro" id="IPR045078">
    <property type="entry name" value="TST/MPST-like"/>
</dbReference>
<dbReference type="PROSITE" id="PS50206">
    <property type="entry name" value="RHODANESE_3"/>
    <property type="match status" value="2"/>
</dbReference>
<dbReference type="InterPro" id="IPR001763">
    <property type="entry name" value="Rhodanese-like_dom"/>
</dbReference>